<evidence type="ECO:0000313" key="1">
    <source>
        <dbReference type="EMBL" id="KKN58723.1"/>
    </source>
</evidence>
<sequence>MADITVPASLKGTAANAVTANAAIEGKIVSLQCAMLEFDFDESLVPVDTYLDLIPANLNKNGLIVTGIKGFVTEIFSSSTVVITVRDSDANTLATLTPATADDVGEVVTFGSSGFVAEWEALADNTDYTGHMAAAGTAVEAAITTATSVITGKLLVLVEFYMIPSKE</sequence>
<comment type="caution">
    <text evidence="1">The sequence shown here is derived from an EMBL/GenBank/DDBJ whole genome shotgun (WGS) entry which is preliminary data.</text>
</comment>
<dbReference type="AlphaFoldDB" id="A0A0F9UYL9"/>
<proteinExistence type="predicted"/>
<accession>A0A0F9UYL9</accession>
<protein>
    <submittedName>
        <fullName evidence="1">Uncharacterized protein</fullName>
    </submittedName>
</protein>
<gene>
    <name evidence="1" type="ORF">LCGC14_0549010</name>
</gene>
<name>A0A0F9UYL9_9ZZZZ</name>
<dbReference type="EMBL" id="LAZR01000749">
    <property type="protein sequence ID" value="KKN58723.1"/>
    <property type="molecule type" value="Genomic_DNA"/>
</dbReference>
<reference evidence="1" key="1">
    <citation type="journal article" date="2015" name="Nature">
        <title>Complex archaea that bridge the gap between prokaryotes and eukaryotes.</title>
        <authorList>
            <person name="Spang A."/>
            <person name="Saw J.H."/>
            <person name="Jorgensen S.L."/>
            <person name="Zaremba-Niedzwiedzka K."/>
            <person name="Martijn J."/>
            <person name="Lind A.E."/>
            <person name="van Eijk R."/>
            <person name="Schleper C."/>
            <person name="Guy L."/>
            <person name="Ettema T.J."/>
        </authorList>
    </citation>
    <scope>NUCLEOTIDE SEQUENCE</scope>
</reference>
<organism evidence="1">
    <name type="scientific">marine sediment metagenome</name>
    <dbReference type="NCBI Taxonomy" id="412755"/>
    <lineage>
        <taxon>unclassified sequences</taxon>
        <taxon>metagenomes</taxon>
        <taxon>ecological metagenomes</taxon>
    </lineage>
</organism>